<gene>
    <name evidence="1" type="ORF">VFH_V092280</name>
</gene>
<evidence type="ECO:0000313" key="1">
    <source>
        <dbReference type="EMBL" id="CAI8613681.1"/>
    </source>
</evidence>
<dbReference type="AlphaFoldDB" id="A0AAV1AT44"/>
<name>A0AAV1AT44_VICFA</name>
<sequence>MLKMAQKLIKQILLLSIESTTRVWYYSSKIEFQMVFMVLHVLSRMFVLSFKPRIANHIQTVASYHAIAIALSLMEAYSLSVQHEQTTFQILYAKLGPDDLRTQDTAAWLEYFLSKAFE</sequence>
<evidence type="ECO:0000313" key="2">
    <source>
        <dbReference type="Proteomes" id="UP001157006"/>
    </source>
</evidence>
<dbReference type="InterPro" id="IPR027523">
    <property type="entry name" value="CLU_prot"/>
</dbReference>
<dbReference type="Proteomes" id="UP001157006">
    <property type="component" value="Chromosome 5"/>
</dbReference>
<organism evidence="1 2">
    <name type="scientific">Vicia faba</name>
    <name type="common">Broad bean</name>
    <name type="synonym">Faba vulgaris</name>
    <dbReference type="NCBI Taxonomy" id="3906"/>
    <lineage>
        <taxon>Eukaryota</taxon>
        <taxon>Viridiplantae</taxon>
        <taxon>Streptophyta</taxon>
        <taxon>Embryophyta</taxon>
        <taxon>Tracheophyta</taxon>
        <taxon>Spermatophyta</taxon>
        <taxon>Magnoliopsida</taxon>
        <taxon>eudicotyledons</taxon>
        <taxon>Gunneridae</taxon>
        <taxon>Pentapetalae</taxon>
        <taxon>rosids</taxon>
        <taxon>fabids</taxon>
        <taxon>Fabales</taxon>
        <taxon>Fabaceae</taxon>
        <taxon>Papilionoideae</taxon>
        <taxon>50 kb inversion clade</taxon>
        <taxon>NPAAA clade</taxon>
        <taxon>Hologalegina</taxon>
        <taxon>IRL clade</taxon>
        <taxon>Fabeae</taxon>
        <taxon>Vicia</taxon>
    </lineage>
</organism>
<accession>A0AAV1AT44</accession>
<dbReference type="PANTHER" id="PTHR12601:SF17">
    <property type="entry name" value="PROTEIN REDUCED CHLOROPLAST COVERAGE 1"/>
    <property type="match status" value="1"/>
</dbReference>
<dbReference type="PANTHER" id="PTHR12601">
    <property type="entry name" value="EUKARYOTIC TRANSLATION INITIATION FACTOR 3 SUBUNIT EIF-3"/>
    <property type="match status" value="1"/>
</dbReference>
<dbReference type="EMBL" id="OX451740">
    <property type="protein sequence ID" value="CAI8613681.1"/>
    <property type="molecule type" value="Genomic_DNA"/>
</dbReference>
<proteinExistence type="predicted"/>
<keyword evidence="2" id="KW-1185">Reference proteome</keyword>
<protein>
    <submittedName>
        <fullName evidence="1">Uncharacterized protein</fullName>
    </submittedName>
</protein>
<dbReference type="GO" id="GO:0005737">
    <property type="term" value="C:cytoplasm"/>
    <property type="evidence" value="ECO:0007669"/>
    <property type="project" value="TreeGrafter"/>
</dbReference>
<reference evidence="1 2" key="1">
    <citation type="submission" date="2023-01" db="EMBL/GenBank/DDBJ databases">
        <authorList>
            <person name="Kreplak J."/>
        </authorList>
    </citation>
    <scope>NUCLEOTIDE SEQUENCE [LARGE SCALE GENOMIC DNA]</scope>
</reference>